<keyword evidence="2" id="KW-0813">Transport</keyword>
<keyword evidence="4 7" id="KW-0812">Transmembrane</keyword>
<keyword evidence="6 7" id="KW-0472">Membrane</keyword>
<evidence type="ECO:0000313" key="8">
    <source>
        <dbReference type="EMBL" id="QJD96606.1"/>
    </source>
</evidence>
<dbReference type="Pfam" id="PF13520">
    <property type="entry name" value="AA_permease_2"/>
    <property type="match status" value="1"/>
</dbReference>
<dbReference type="Gene3D" id="1.20.1740.10">
    <property type="entry name" value="Amino acid/polyamine transporter I"/>
    <property type="match status" value="1"/>
</dbReference>
<keyword evidence="3" id="KW-1003">Cell membrane</keyword>
<sequence>MNLPDNSAAPRKKIRSLQLIAIIFFTVSGGPYGLEPLLAYAGQHYAMLLLLLTPMLWDVPAILTVLELNSMMPVTGGYYQWVKYALGRRWGFYEGWWTWLYTFVDLAIYPVLFVEYASFFFPALLAYKMPICLLIIWGSAGLNILGIVQVSKASLLLSILVLAPFVILIIIAIGHQGTHTVTVTPDAHSMGFSSLGMALYTVMWNCLGWDNVTTYAQEVEKPVRAYLVAVIAAFLLVLVVYALAIAVAQYSGISATVLNEEGFPVLGLKTAGYWLGALLAAGGMASALGIYSAVLLSVSRIPQVMAEDGLLPTKLNRLHARFKTPYVSIIICSVVVSLMVLWSFSELLIIDVTVYGAGLSLEYLTLIKLRRQEPLTNRPFKIPLSTTGLYWLLLLPFSVYVVALAGAFLSEGQGIKPALFAIAALLTAEVGWQVIKQSKRSILPINN</sequence>
<organism evidence="8 9">
    <name type="scientific">Mucilaginibacter robiniae</name>
    <dbReference type="NCBI Taxonomy" id="2728022"/>
    <lineage>
        <taxon>Bacteria</taxon>
        <taxon>Pseudomonadati</taxon>
        <taxon>Bacteroidota</taxon>
        <taxon>Sphingobacteriia</taxon>
        <taxon>Sphingobacteriales</taxon>
        <taxon>Sphingobacteriaceae</taxon>
        <taxon>Mucilaginibacter</taxon>
    </lineage>
</organism>
<feature type="transmembrane region" description="Helical" evidence="7">
    <location>
        <begin position="388"/>
        <end position="409"/>
    </location>
</feature>
<accession>A0A7L5E8C0</accession>
<dbReference type="PANTHER" id="PTHR45826">
    <property type="entry name" value="POLYAMINE TRANSPORTER PUT1"/>
    <property type="match status" value="1"/>
</dbReference>
<dbReference type="GO" id="GO:0022857">
    <property type="term" value="F:transmembrane transporter activity"/>
    <property type="evidence" value="ECO:0007669"/>
    <property type="project" value="InterPro"/>
</dbReference>
<dbReference type="InterPro" id="IPR044566">
    <property type="entry name" value="RMV1-like"/>
</dbReference>
<dbReference type="AlphaFoldDB" id="A0A7L5E8C0"/>
<feature type="transmembrane region" description="Helical" evidence="7">
    <location>
        <begin position="155"/>
        <end position="175"/>
    </location>
</feature>
<evidence type="ECO:0000313" key="9">
    <source>
        <dbReference type="Proteomes" id="UP000503278"/>
    </source>
</evidence>
<evidence type="ECO:0000256" key="7">
    <source>
        <dbReference type="SAM" id="Phobius"/>
    </source>
</evidence>
<evidence type="ECO:0000256" key="2">
    <source>
        <dbReference type="ARBA" id="ARBA00022448"/>
    </source>
</evidence>
<comment type="subcellular location">
    <subcellularLocation>
        <location evidence="1">Cell membrane</location>
        <topology evidence="1">Multi-pass membrane protein</topology>
    </subcellularLocation>
</comment>
<gene>
    <name evidence="8" type="ORF">HH214_12305</name>
</gene>
<dbReference type="Proteomes" id="UP000503278">
    <property type="component" value="Chromosome"/>
</dbReference>
<dbReference type="EMBL" id="CP051682">
    <property type="protein sequence ID" value="QJD96606.1"/>
    <property type="molecule type" value="Genomic_DNA"/>
</dbReference>
<feature type="transmembrane region" description="Helical" evidence="7">
    <location>
        <begin position="324"/>
        <end position="342"/>
    </location>
</feature>
<keyword evidence="9" id="KW-1185">Reference proteome</keyword>
<feature type="transmembrane region" description="Helical" evidence="7">
    <location>
        <begin position="348"/>
        <end position="367"/>
    </location>
</feature>
<feature type="transmembrane region" description="Helical" evidence="7">
    <location>
        <begin position="271"/>
        <end position="296"/>
    </location>
</feature>
<dbReference type="InterPro" id="IPR002293">
    <property type="entry name" value="AA/rel_permease1"/>
</dbReference>
<name>A0A7L5E8C0_9SPHI</name>
<feature type="transmembrane region" description="Helical" evidence="7">
    <location>
        <begin position="127"/>
        <end position="148"/>
    </location>
</feature>
<feature type="transmembrane region" description="Helical" evidence="7">
    <location>
        <begin position="227"/>
        <end position="251"/>
    </location>
</feature>
<reference evidence="8 9" key="1">
    <citation type="submission" date="2020-04" db="EMBL/GenBank/DDBJ databases">
        <title>Genome sequencing of novel species.</title>
        <authorList>
            <person name="Heo J."/>
            <person name="Kim S.-J."/>
            <person name="Kim J.-S."/>
            <person name="Hong S.-B."/>
            <person name="Kwon S.-W."/>
        </authorList>
    </citation>
    <scope>NUCLEOTIDE SEQUENCE [LARGE SCALE GENOMIC DNA]</scope>
    <source>
        <strain evidence="8 9">F39-2</strain>
    </source>
</reference>
<dbReference type="PANTHER" id="PTHR45826:SF2">
    <property type="entry name" value="AMINO ACID TRANSPORTER"/>
    <property type="match status" value="1"/>
</dbReference>
<evidence type="ECO:0000256" key="5">
    <source>
        <dbReference type="ARBA" id="ARBA00022989"/>
    </source>
</evidence>
<protein>
    <submittedName>
        <fullName evidence="8">APC family permease</fullName>
    </submittedName>
</protein>
<evidence type="ECO:0000256" key="6">
    <source>
        <dbReference type="ARBA" id="ARBA00023136"/>
    </source>
</evidence>
<dbReference type="RefSeq" id="WP_169608081.1">
    <property type="nucleotide sequence ID" value="NZ_CP051682.1"/>
</dbReference>
<dbReference type="KEGG" id="mrob:HH214_12305"/>
<feature type="transmembrane region" description="Helical" evidence="7">
    <location>
        <begin position="187"/>
        <end position="207"/>
    </location>
</feature>
<evidence type="ECO:0000256" key="1">
    <source>
        <dbReference type="ARBA" id="ARBA00004651"/>
    </source>
</evidence>
<proteinExistence type="predicted"/>
<keyword evidence="5 7" id="KW-1133">Transmembrane helix</keyword>
<evidence type="ECO:0000256" key="3">
    <source>
        <dbReference type="ARBA" id="ARBA00022475"/>
    </source>
</evidence>
<feature type="transmembrane region" description="Helical" evidence="7">
    <location>
        <begin position="98"/>
        <end position="121"/>
    </location>
</feature>
<dbReference type="PIRSF" id="PIRSF006060">
    <property type="entry name" value="AA_transporter"/>
    <property type="match status" value="1"/>
</dbReference>
<dbReference type="GO" id="GO:0005886">
    <property type="term" value="C:plasma membrane"/>
    <property type="evidence" value="ECO:0007669"/>
    <property type="project" value="UniProtKB-SubCell"/>
</dbReference>
<evidence type="ECO:0000256" key="4">
    <source>
        <dbReference type="ARBA" id="ARBA00022692"/>
    </source>
</evidence>